<dbReference type="EMBL" id="JABBWG010000076">
    <property type="protein sequence ID" value="KAG1802554.1"/>
    <property type="molecule type" value="Genomic_DNA"/>
</dbReference>
<dbReference type="AlphaFoldDB" id="A0A9P7DT47"/>
<evidence type="ECO:0000313" key="1">
    <source>
        <dbReference type="EMBL" id="KAG1802554.1"/>
    </source>
</evidence>
<dbReference type="Proteomes" id="UP000807769">
    <property type="component" value="Unassembled WGS sequence"/>
</dbReference>
<keyword evidence="2" id="KW-1185">Reference proteome</keyword>
<dbReference type="RefSeq" id="XP_041186343.1">
    <property type="nucleotide sequence ID" value="XM_041341916.1"/>
</dbReference>
<proteinExistence type="predicted"/>
<gene>
    <name evidence="1" type="ORF">BJ212DRAFT_1551547</name>
</gene>
<evidence type="ECO:0000313" key="2">
    <source>
        <dbReference type="Proteomes" id="UP000807769"/>
    </source>
</evidence>
<sequence>MAMIAAITHETGFNIQSSPTGAAEFDNTQQILVVSEVAGNQVVSFNQQKSLEYYSQEAPLRQAQCAITRDQQNCCVDEALEARNLDGVMGETKDMDSSELLWICNKYVKMHARYAKCALHGWALDLKMGNTDLLLGLVVVNICPALPLYSACFFQPVFELQHILDIPILTMYGKLMGMQYLYHASTMARHLLTSGIESGTLLGYTA</sequence>
<accession>A0A9P7DT47</accession>
<comment type="caution">
    <text evidence="1">The sequence shown here is derived from an EMBL/GenBank/DDBJ whole genome shotgun (WGS) entry which is preliminary data.</text>
</comment>
<name>A0A9P7DT47_9AGAM</name>
<reference evidence="1" key="1">
    <citation type="journal article" date="2020" name="New Phytol.">
        <title>Comparative genomics reveals dynamic genome evolution in host specialist ectomycorrhizal fungi.</title>
        <authorList>
            <person name="Lofgren L.A."/>
            <person name="Nguyen N.H."/>
            <person name="Vilgalys R."/>
            <person name="Ruytinx J."/>
            <person name="Liao H.L."/>
            <person name="Branco S."/>
            <person name="Kuo A."/>
            <person name="LaButti K."/>
            <person name="Lipzen A."/>
            <person name="Andreopoulos W."/>
            <person name="Pangilinan J."/>
            <person name="Riley R."/>
            <person name="Hundley H."/>
            <person name="Na H."/>
            <person name="Barry K."/>
            <person name="Grigoriev I.V."/>
            <person name="Stajich J.E."/>
            <person name="Kennedy P.G."/>
        </authorList>
    </citation>
    <scope>NUCLEOTIDE SEQUENCE</scope>
    <source>
        <strain evidence="1">MN1</strain>
    </source>
</reference>
<dbReference type="GeneID" id="64635932"/>
<organism evidence="1 2">
    <name type="scientific">Suillus subaureus</name>
    <dbReference type="NCBI Taxonomy" id="48587"/>
    <lineage>
        <taxon>Eukaryota</taxon>
        <taxon>Fungi</taxon>
        <taxon>Dikarya</taxon>
        <taxon>Basidiomycota</taxon>
        <taxon>Agaricomycotina</taxon>
        <taxon>Agaricomycetes</taxon>
        <taxon>Agaricomycetidae</taxon>
        <taxon>Boletales</taxon>
        <taxon>Suillineae</taxon>
        <taxon>Suillaceae</taxon>
        <taxon>Suillus</taxon>
    </lineage>
</organism>
<protein>
    <submittedName>
        <fullName evidence="1">Uncharacterized protein</fullName>
    </submittedName>
</protein>